<keyword evidence="5" id="KW-1185">Reference proteome</keyword>
<organism evidence="4 5">
    <name type="scientific">Anguilla anguilla</name>
    <name type="common">European freshwater eel</name>
    <name type="synonym">Muraena anguilla</name>
    <dbReference type="NCBI Taxonomy" id="7936"/>
    <lineage>
        <taxon>Eukaryota</taxon>
        <taxon>Metazoa</taxon>
        <taxon>Chordata</taxon>
        <taxon>Craniata</taxon>
        <taxon>Vertebrata</taxon>
        <taxon>Euteleostomi</taxon>
        <taxon>Actinopterygii</taxon>
        <taxon>Neopterygii</taxon>
        <taxon>Teleostei</taxon>
        <taxon>Anguilliformes</taxon>
        <taxon>Anguillidae</taxon>
        <taxon>Anguilla</taxon>
    </lineage>
</organism>
<keyword evidence="2" id="KW-0812">Transmembrane</keyword>
<dbReference type="Pfam" id="PF09294">
    <property type="entry name" value="Interfer-bind"/>
    <property type="match status" value="1"/>
</dbReference>
<dbReference type="InterPro" id="IPR015373">
    <property type="entry name" value="Interferon/interleukin_rcp_dom"/>
</dbReference>
<feature type="transmembrane region" description="Helical" evidence="2">
    <location>
        <begin position="128"/>
        <end position="158"/>
    </location>
</feature>
<dbReference type="SUPFAM" id="SSF49265">
    <property type="entry name" value="Fibronectin type III"/>
    <property type="match status" value="1"/>
</dbReference>
<dbReference type="Proteomes" id="UP001044222">
    <property type="component" value="Chromosome 13"/>
</dbReference>
<feature type="compositionally biased region" description="Basic and acidic residues" evidence="1">
    <location>
        <begin position="272"/>
        <end position="295"/>
    </location>
</feature>
<feature type="region of interest" description="Disordered" evidence="1">
    <location>
        <begin position="202"/>
        <end position="300"/>
    </location>
</feature>
<sequence>MVKGEMTSQWSKSKRFCRKDSELLPPTFTLSSSSTSVKVTVHRSQALKDTFPHRLLYTCHLHEKVQDNVVNKTFVWERTTEEEGDDVEFDYLTWGHEYCVHVEVEHFTGIAKSVSSPDQCILLPQPGWYTAAIVVAISVSSVGVLGLLSLLLYCFLWWPKALPSTLKSPRSAWHPLILGDVPVEKVTDQGWFLISQKKSGEQGVKRKVMEEEEGQMRRGSMDSGVSVDQSPSEKGGGGEGDGGDGRKQEDSGCGSLGETDGDSDSSSSSSRRASEERPLLDGRNHGGDSPQKEDSGLGLGCGIRYSDMRKEDCELLPVEAVETGDGYRSQRPSFVVVQEVEREKPSEGITGETDTSIAITVGTLSVQLSHS</sequence>
<evidence type="ECO:0000256" key="1">
    <source>
        <dbReference type="SAM" id="MobiDB-lite"/>
    </source>
</evidence>
<dbReference type="GO" id="GO:0004896">
    <property type="term" value="F:cytokine receptor activity"/>
    <property type="evidence" value="ECO:0007669"/>
    <property type="project" value="TreeGrafter"/>
</dbReference>
<dbReference type="AlphaFoldDB" id="A0A9D3RP14"/>
<feature type="domain" description="Interferon/interleukin receptor" evidence="3">
    <location>
        <begin position="23"/>
        <end position="122"/>
    </location>
</feature>
<proteinExistence type="predicted"/>
<accession>A0A9D3RP14</accession>
<feature type="compositionally biased region" description="Basic and acidic residues" evidence="1">
    <location>
        <begin position="202"/>
        <end position="220"/>
    </location>
</feature>
<gene>
    <name evidence="4" type="ORF">ANANG_G00238750</name>
</gene>
<dbReference type="InterPro" id="IPR036116">
    <property type="entry name" value="FN3_sf"/>
</dbReference>
<evidence type="ECO:0000256" key="2">
    <source>
        <dbReference type="SAM" id="Phobius"/>
    </source>
</evidence>
<evidence type="ECO:0000313" key="4">
    <source>
        <dbReference type="EMBL" id="KAG5837390.1"/>
    </source>
</evidence>
<dbReference type="EMBL" id="JAFIRN010000013">
    <property type="protein sequence ID" value="KAG5837390.1"/>
    <property type="molecule type" value="Genomic_DNA"/>
</dbReference>
<dbReference type="InterPro" id="IPR013783">
    <property type="entry name" value="Ig-like_fold"/>
</dbReference>
<evidence type="ECO:0000259" key="3">
    <source>
        <dbReference type="Pfam" id="PF09294"/>
    </source>
</evidence>
<name>A0A9D3RP14_ANGAN</name>
<dbReference type="PANTHER" id="PTHR20859:SF94">
    <property type="entry name" value="CYTOKINE RECEPTOR FAMILY MEMBER B7"/>
    <property type="match status" value="1"/>
</dbReference>
<keyword evidence="2" id="KW-1133">Transmembrane helix</keyword>
<protein>
    <recommendedName>
        <fullName evidence="3">Interferon/interleukin receptor domain-containing protein</fullName>
    </recommendedName>
</protein>
<reference evidence="4" key="1">
    <citation type="submission" date="2021-01" db="EMBL/GenBank/DDBJ databases">
        <title>A chromosome-scale assembly of European eel, Anguilla anguilla.</title>
        <authorList>
            <person name="Henkel C."/>
            <person name="Jong-Raadsen S.A."/>
            <person name="Dufour S."/>
            <person name="Weltzien F.-A."/>
            <person name="Palstra A.P."/>
            <person name="Pelster B."/>
            <person name="Spaink H.P."/>
            <person name="Van Den Thillart G.E."/>
            <person name="Jansen H."/>
            <person name="Zahm M."/>
            <person name="Klopp C."/>
            <person name="Cedric C."/>
            <person name="Louis A."/>
            <person name="Berthelot C."/>
            <person name="Parey E."/>
            <person name="Roest Crollius H."/>
            <person name="Montfort J."/>
            <person name="Robinson-Rechavi M."/>
            <person name="Bucao C."/>
            <person name="Bouchez O."/>
            <person name="Gislard M."/>
            <person name="Lluch J."/>
            <person name="Milhes M."/>
            <person name="Lampietro C."/>
            <person name="Lopez Roques C."/>
            <person name="Donnadieu C."/>
            <person name="Braasch I."/>
            <person name="Desvignes T."/>
            <person name="Postlethwait J."/>
            <person name="Bobe J."/>
            <person name="Guiguen Y."/>
            <person name="Dirks R."/>
        </authorList>
    </citation>
    <scope>NUCLEOTIDE SEQUENCE</scope>
    <source>
        <strain evidence="4">Tag_6206</strain>
        <tissue evidence="4">Liver</tissue>
    </source>
</reference>
<dbReference type="PANTHER" id="PTHR20859">
    <property type="entry name" value="INTERFERON/INTERLEUKIN RECEPTOR"/>
    <property type="match status" value="1"/>
</dbReference>
<evidence type="ECO:0000313" key="5">
    <source>
        <dbReference type="Proteomes" id="UP001044222"/>
    </source>
</evidence>
<keyword evidence="2" id="KW-0472">Membrane</keyword>
<dbReference type="InterPro" id="IPR050650">
    <property type="entry name" value="Type-II_Cytokine-TF_Rcpt"/>
</dbReference>
<dbReference type="Gene3D" id="2.60.40.10">
    <property type="entry name" value="Immunoglobulins"/>
    <property type="match status" value="1"/>
</dbReference>
<dbReference type="GO" id="GO:0005886">
    <property type="term" value="C:plasma membrane"/>
    <property type="evidence" value="ECO:0007669"/>
    <property type="project" value="TreeGrafter"/>
</dbReference>
<comment type="caution">
    <text evidence="4">The sequence shown here is derived from an EMBL/GenBank/DDBJ whole genome shotgun (WGS) entry which is preliminary data.</text>
</comment>